<proteinExistence type="predicted"/>
<reference evidence="3 4" key="1">
    <citation type="submission" date="2019-07" db="EMBL/GenBank/DDBJ databases">
        <title>Genomes of Cafeteria roenbergensis.</title>
        <authorList>
            <person name="Fischer M.G."/>
            <person name="Hackl T."/>
            <person name="Roman M."/>
        </authorList>
    </citation>
    <scope>NUCLEOTIDE SEQUENCE [LARGE SCALE GENOMIC DNA]</scope>
    <source>
        <strain evidence="3 4">BVI</strain>
    </source>
</reference>
<dbReference type="AlphaFoldDB" id="A0A5A8CS28"/>
<dbReference type="EMBL" id="VLTN01000009">
    <property type="protein sequence ID" value="KAA0154960.1"/>
    <property type="molecule type" value="Genomic_DNA"/>
</dbReference>
<feature type="region of interest" description="Disordered" evidence="1">
    <location>
        <begin position="299"/>
        <end position="327"/>
    </location>
</feature>
<comment type="caution">
    <text evidence="3">The sequence shown here is derived from an EMBL/GenBank/DDBJ whole genome shotgun (WGS) entry which is preliminary data.</text>
</comment>
<accession>A0A5A8CS28</accession>
<gene>
    <name evidence="3" type="ORF">FNF29_02104</name>
</gene>
<dbReference type="InterPro" id="IPR003123">
    <property type="entry name" value="VPS9"/>
</dbReference>
<protein>
    <recommendedName>
        <fullName evidence="2">VPS9 domain-containing protein</fullName>
    </recommendedName>
</protein>
<organism evidence="3 4">
    <name type="scientific">Cafeteria roenbergensis</name>
    <name type="common">Marine flagellate</name>
    <dbReference type="NCBI Taxonomy" id="33653"/>
    <lineage>
        <taxon>Eukaryota</taxon>
        <taxon>Sar</taxon>
        <taxon>Stramenopiles</taxon>
        <taxon>Bigyra</taxon>
        <taxon>Opalozoa</taxon>
        <taxon>Bicosoecida</taxon>
        <taxon>Cafeteriaceae</taxon>
        <taxon>Cafeteria</taxon>
    </lineage>
</organism>
<dbReference type="Pfam" id="PF02204">
    <property type="entry name" value="VPS9"/>
    <property type="match status" value="1"/>
</dbReference>
<evidence type="ECO:0000313" key="3">
    <source>
        <dbReference type="EMBL" id="KAA0154960.1"/>
    </source>
</evidence>
<evidence type="ECO:0000256" key="1">
    <source>
        <dbReference type="SAM" id="MobiDB-lite"/>
    </source>
</evidence>
<dbReference type="Proteomes" id="UP000323011">
    <property type="component" value="Unassembled WGS sequence"/>
</dbReference>
<dbReference type="Gene3D" id="1.20.1050.80">
    <property type="entry name" value="VPS9 domain"/>
    <property type="match status" value="1"/>
</dbReference>
<keyword evidence="4" id="KW-1185">Reference proteome</keyword>
<feature type="compositionally biased region" description="Pro residues" evidence="1">
    <location>
        <begin position="308"/>
        <end position="318"/>
    </location>
</feature>
<feature type="domain" description="VPS9" evidence="2">
    <location>
        <begin position="275"/>
        <end position="440"/>
    </location>
</feature>
<evidence type="ECO:0000259" key="2">
    <source>
        <dbReference type="PROSITE" id="PS51205"/>
    </source>
</evidence>
<sequence>MRTRMNAAGPGWAAGGAPGAVKPAPVPPPFRSRARSAAAASTSGAGAAAINHGSAAAAAADASLGASVASFLDHSLGASLAKFALVFGKLHPVREQGASAVVRWPVPVKRRPAGAAGGEGWFTRGWGSSPGRGKTGDEVVIPPTPARPPCLYAPHQCPWGHEAFADDEALFERRPPPESVAFALAFQDLRTFAWLLGLEIAQWYPEVVPPVPPARAELPEGTSLDEAQARQYDAARSRAFREAQEWREFVFECSLDAASILCYEPCLNLCMDRWGDRDNTLMHCLLYVSDADPALFHVPPKSRLDGEPLPPKEGPAPEPSRTRRERGEIAEEAYKEAITLLRSMTLQRTARHKCAVVARVMGSLSDAARRVRGQALGSDDLMPLLAWALARSRQPALLAQLGFVQALLPERLMTQSDGFTVAALSGAVHAMQDVARASAAGEEV</sequence>
<evidence type="ECO:0000313" key="4">
    <source>
        <dbReference type="Proteomes" id="UP000323011"/>
    </source>
</evidence>
<name>A0A5A8CS28_CAFRO</name>
<dbReference type="InterPro" id="IPR037191">
    <property type="entry name" value="VPS9_dom_sf"/>
</dbReference>
<feature type="region of interest" description="Disordered" evidence="1">
    <location>
        <begin position="1"/>
        <end position="37"/>
    </location>
</feature>
<dbReference type="PROSITE" id="PS51205">
    <property type="entry name" value="VPS9"/>
    <property type="match status" value="1"/>
</dbReference>
<dbReference type="SUPFAM" id="SSF109993">
    <property type="entry name" value="VPS9 domain"/>
    <property type="match status" value="1"/>
</dbReference>
<feature type="region of interest" description="Disordered" evidence="1">
    <location>
        <begin position="115"/>
        <end position="134"/>
    </location>
</feature>